<evidence type="ECO:0000256" key="4">
    <source>
        <dbReference type="SAM" id="Phobius"/>
    </source>
</evidence>
<accession>A0A9X6B8R5</accession>
<evidence type="ECO:0000313" key="7">
    <source>
        <dbReference type="Proteomes" id="UP000190641"/>
    </source>
</evidence>
<dbReference type="Proteomes" id="UP000190641">
    <property type="component" value="Unassembled WGS sequence"/>
</dbReference>
<keyword evidence="4" id="KW-1133">Transmembrane helix</keyword>
<dbReference type="InterPro" id="IPR044927">
    <property type="entry name" value="Endonuclea_NS_2"/>
</dbReference>
<evidence type="ECO:0000259" key="5">
    <source>
        <dbReference type="Pfam" id="PF13930"/>
    </source>
</evidence>
<evidence type="ECO:0000256" key="1">
    <source>
        <dbReference type="ARBA" id="ARBA00004236"/>
    </source>
</evidence>
<comment type="caution">
    <text evidence="6">The sequence shown here is derived from an EMBL/GenBank/DDBJ whole genome shotgun (WGS) entry which is preliminary data.</text>
</comment>
<evidence type="ECO:0000313" key="6">
    <source>
        <dbReference type="EMBL" id="OOR74299.1"/>
    </source>
</evidence>
<keyword evidence="3 4" id="KW-0472">Membrane</keyword>
<protein>
    <recommendedName>
        <fullName evidence="5">Type VII secretion system protein EssD-like domain-containing protein</fullName>
    </recommendedName>
</protein>
<dbReference type="RefSeq" id="WP_078186756.1">
    <property type="nucleotide sequence ID" value="NZ_MUAU01000042.1"/>
</dbReference>
<keyword evidence="4" id="KW-0812">Transmembrane</keyword>
<dbReference type="PANTHER" id="PTHR34976:SF2">
    <property type="entry name" value="TYPE VII SECRETION SYSTEM PROTEIN ESSD"/>
    <property type="match status" value="1"/>
</dbReference>
<evidence type="ECO:0000256" key="3">
    <source>
        <dbReference type="ARBA" id="ARBA00023136"/>
    </source>
</evidence>
<reference evidence="6 7" key="1">
    <citation type="submission" date="2017-01" db="EMBL/GenBank/DDBJ databases">
        <title>Bacillus cereus isolates.</title>
        <authorList>
            <person name="Beno S.M."/>
        </authorList>
    </citation>
    <scope>NUCLEOTIDE SEQUENCE [LARGE SCALE GENOMIC DNA]</scope>
    <source>
        <strain evidence="6 7">FSL K6-1030</strain>
    </source>
</reference>
<feature type="transmembrane region" description="Helical" evidence="4">
    <location>
        <begin position="210"/>
        <end position="237"/>
    </location>
</feature>
<dbReference type="GO" id="GO:0005886">
    <property type="term" value="C:plasma membrane"/>
    <property type="evidence" value="ECO:0007669"/>
    <property type="project" value="UniProtKB-SubCell"/>
</dbReference>
<sequence length="581" mass="64596">MDVKYRPEPWQNMGDGMNRITKDALMKLREANESLKRIDGRIRDLDSDGSIHFNPKDQSQKIGELLDSYTTLQKYCGEAGRLVSEHIDKPFLVEMDKFAQKMRDTSILSFETNNRIGSTTTTVLPGAHAGYGSVPQTIQKKKDKITVEDIFKDSPAFDNVLRAEYEELKKQNPDAKLNYEEYKKVVPSTRGFEYKSIEDEQKKLEMVRDIGIGVGIIITTILCPPLGAAAAVVYGAVQIKSGIDGEDWGTHRKLSQEERVGNIIFGGLDAIPVVGAVGKGVKAFKGTSELADLAKLLKFKEGMPGFNPNLSKNVVQSLRDNKAIMLDRLKLASLKMEKSGNEKMYQLGEKIAKSIDDRTAKSASFEVDGNGLLISKQGGTDFQRWVNKHSAESNKIIDDKIKGVEASLASKGTGEGPVKVNYGEQYAREKRKKILKPNVEYTSKEGYTYTTDSQGRVASCEGSLQLGDGKRNNYAQRVVGGNDRLDDDDGGHLIATIFKGSGNMDNLVPMNSNLNRGEWKKLENEWANALNDGDKVRVKITPNYSGNSKRPDSFVIRYKIGDEDRWRLKNFDNVPGGKLDE</sequence>
<organism evidence="6 7">
    <name type="scientific">Bacillus cereus</name>
    <dbReference type="NCBI Taxonomy" id="1396"/>
    <lineage>
        <taxon>Bacteria</taxon>
        <taxon>Bacillati</taxon>
        <taxon>Bacillota</taxon>
        <taxon>Bacilli</taxon>
        <taxon>Bacillales</taxon>
        <taxon>Bacillaceae</taxon>
        <taxon>Bacillus</taxon>
        <taxon>Bacillus cereus group</taxon>
    </lineage>
</organism>
<proteinExistence type="predicted"/>
<dbReference type="Pfam" id="PF13930">
    <property type="entry name" value="Endonuclea_NS_2"/>
    <property type="match status" value="1"/>
</dbReference>
<keyword evidence="2" id="KW-1003">Cell membrane</keyword>
<dbReference type="EMBL" id="MUAU01000042">
    <property type="protein sequence ID" value="OOR74299.1"/>
    <property type="molecule type" value="Genomic_DNA"/>
</dbReference>
<dbReference type="PANTHER" id="PTHR34976">
    <property type="entry name" value="RIBONUCLEASE YQCG-RELATED"/>
    <property type="match status" value="1"/>
</dbReference>
<dbReference type="Gene3D" id="3.40.570.10">
    <property type="entry name" value="Extracellular Endonuclease, subunit A"/>
    <property type="match status" value="1"/>
</dbReference>
<evidence type="ECO:0000256" key="2">
    <source>
        <dbReference type="ARBA" id="ARBA00022475"/>
    </source>
</evidence>
<gene>
    <name evidence="6" type="ORF">BLX06_14840</name>
</gene>
<name>A0A9X6B8R5_BACCE</name>
<dbReference type="InterPro" id="IPR044929">
    <property type="entry name" value="DNA/RNA_non-sp_Endonuclease_sf"/>
</dbReference>
<dbReference type="InterPro" id="IPR051768">
    <property type="entry name" value="Bact_secretion_toxin"/>
</dbReference>
<feature type="domain" description="Type VII secretion system protein EssD-like" evidence="5">
    <location>
        <begin position="437"/>
        <end position="561"/>
    </location>
</feature>
<dbReference type="AlphaFoldDB" id="A0A9X6B8R5"/>
<comment type="subcellular location">
    <subcellularLocation>
        <location evidence="1">Cell membrane</location>
    </subcellularLocation>
</comment>